<dbReference type="eggNOG" id="COG0842">
    <property type="taxonomic scope" value="Bacteria"/>
</dbReference>
<reference evidence="8 10" key="1">
    <citation type="journal article" date="2014" name="BMC Genomics">
        <title>The genome of the intracellular bacterium of the coastal bivalve, Solemya velum: a blueprint for thriving in and out of symbiosis.</title>
        <authorList>
            <person name="Dmytrenko O."/>
            <person name="Russell S.L."/>
            <person name="Loo W.T."/>
            <person name="Fontanez K.M."/>
            <person name="Liao L."/>
            <person name="Roeselers G."/>
            <person name="Sharma R."/>
            <person name="Stewart F.J."/>
            <person name="Newton I.L."/>
            <person name="Woyke T."/>
            <person name="Wu D."/>
            <person name="Lang J.M."/>
            <person name="Eisen J.A."/>
            <person name="Cavanaugh C.M."/>
        </authorList>
    </citation>
    <scope>NUCLEOTIDE SEQUENCE [LARGE SCALE GENOMIC DNA]</scope>
    <source>
        <strain evidence="8 10">WH</strain>
    </source>
</reference>
<dbReference type="InterPro" id="IPR047817">
    <property type="entry name" value="ABC2_TM_bact-type"/>
</dbReference>
<dbReference type="GO" id="GO:0043190">
    <property type="term" value="C:ATP-binding cassette (ABC) transporter complex"/>
    <property type="evidence" value="ECO:0007669"/>
    <property type="project" value="InterPro"/>
</dbReference>
<dbReference type="InterPro" id="IPR000412">
    <property type="entry name" value="ABC_2_transport"/>
</dbReference>
<keyword evidence="5 6" id="KW-0472">Membrane</keyword>
<keyword evidence="6" id="KW-1003">Cell membrane</keyword>
<feature type="transmembrane region" description="Helical" evidence="6">
    <location>
        <begin position="229"/>
        <end position="250"/>
    </location>
</feature>
<dbReference type="InterPro" id="IPR013525">
    <property type="entry name" value="ABC2_TM"/>
</dbReference>
<accession>A0A0B0HDS9</accession>
<evidence type="ECO:0000256" key="6">
    <source>
        <dbReference type="RuleBase" id="RU361157"/>
    </source>
</evidence>
<feature type="transmembrane region" description="Helical" evidence="6">
    <location>
        <begin position="57"/>
        <end position="79"/>
    </location>
</feature>
<evidence type="ECO:0000256" key="4">
    <source>
        <dbReference type="ARBA" id="ARBA00022989"/>
    </source>
</evidence>
<reference evidence="9 11" key="2">
    <citation type="submission" date="2016-11" db="EMBL/GenBank/DDBJ databases">
        <title>Mixed transmission modes and dynamic genome evolution in an obligate animal-bacterial symbiosis.</title>
        <authorList>
            <person name="Russell S.L."/>
            <person name="Corbett-Detig R.B."/>
            <person name="Cavanaugh C.M."/>
        </authorList>
    </citation>
    <scope>NUCLEOTIDE SEQUENCE [LARGE SCALE GENOMIC DNA]</scope>
    <source>
        <strain evidence="9">MA-KB16</strain>
    </source>
</reference>
<evidence type="ECO:0000259" key="7">
    <source>
        <dbReference type="PROSITE" id="PS51012"/>
    </source>
</evidence>
<feature type="transmembrane region" description="Helical" evidence="6">
    <location>
        <begin position="145"/>
        <end position="166"/>
    </location>
</feature>
<feature type="transmembrane region" description="Helical" evidence="6">
    <location>
        <begin position="205"/>
        <end position="223"/>
    </location>
</feature>
<feature type="transmembrane region" description="Helical" evidence="6">
    <location>
        <begin position="25"/>
        <end position="45"/>
    </location>
</feature>
<dbReference type="PRINTS" id="PR00164">
    <property type="entry name" value="ABC2TRNSPORT"/>
</dbReference>
<feature type="transmembrane region" description="Helical" evidence="6">
    <location>
        <begin position="105"/>
        <end position="133"/>
    </location>
</feature>
<keyword evidence="3 6" id="KW-0812">Transmembrane</keyword>
<evidence type="ECO:0000256" key="5">
    <source>
        <dbReference type="ARBA" id="ARBA00023136"/>
    </source>
</evidence>
<evidence type="ECO:0000256" key="2">
    <source>
        <dbReference type="ARBA" id="ARBA00007783"/>
    </source>
</evidence>
<dbReference type="GO" id="GO:0140359">
    <property type="term" value="F:ABC-type transporter activity"/>
    <property type="evidence" value="ECO:0007669"/>
    <property type="project" value="InterPro"/>
</dbReference>
<dbReference type="RefSeq" id="WP_043115803.1">
    <property type="nucleotide sequence ID" value="NZ_JRAA01000001.1"/>
</dbReference>
<evidence type="ECO:0000313" key="8">
    <source>
        <dbReference type="EMBL" id="KHF26084.1"/>
    </source>
</evidence>
<protein>
    <recommendedName>
        <fullName evidence="6">Transport permease protein</fullName>
    </recommendedName>
</protein>
<organism evidence="8 10">
    <name type="scientific">Solemya velum gill symbiont</name>
    <dbReference type="NCBI Taxonomy" id="2340"/>
    <lineage>
        <taxon>Bacteria</taxon>
        <taxon>Pseudomonadati</taxon>
        <taxon>Pseudomonadota</taxon>
        <taxon>Gammaproteobacteria</taxon>
        <taxon>sulfur-oxidizing symbionts</taxon>
    </lineage>
</organism>
<keyword evidence="6" id="KW-0813">Transport</keyword>
<dbReference type="Proteomes" id="UP000190962">
    <property type="component" value="Unassembled WGS sequence"/>
</dbReference>
<dbReference type="AlphaFoldDB" id="A0A0B0HDS9"/>
<proteinExistence type="inferred from homology"/>
<comment type="subcellular location">
    <subcellularLocation>
        <location evidence="6">Cell inner membrane</location>
        <topology evidence="6">Multi-pass membrane protein</topology>
    </subcellularLocation>
    <subcellularLocation>
        <location evidence="1">Membrane</location>
        <topology evidence="1">Multi-pass membrane protein</topology>
    </subcellularLocation>
</comment>
<dbReference type="EMBL" id="MPNX01000012">
    <property type="protein sequence ID" value="OOY34693.1"/>
    <property type="molecule type" value="Genomic_DNA"/>
</dbReference>
<keyword evidence="4 6" id="KW-1133">Transmembrane helix</keyword>
<dbReference type="PROSITE" id="PS51012">
    <property type="entry name" value="ABC_TM2"/>
    <property type="match status" value="1"/>
</dbReference>
<dbReference type="OrthoDB" id="9804001at2"/>
<evidence type="ECO:0000256" key="3">
    <source>
        <dbReference type="ARBA" id="ARBA00022692"/>
    </source>
</evidence>
<dbReference type="NCBIfam" id="NF011648">
    <property type="entry name" value="PRK15066.1"/>
    <property type="match status" value="1"/>
</dbReference>
<dbReference type="PATRIC" id="fig|2340.3.peg.594"/>
<dbReference type="PANTHER" id="PTHR43332">
    <property type="entry name" value="INNER MEMBRANE TRANSPORT PERMEASE YADH-RELATED"/>
    <property type="match status" value="1"/>
</dbReference>
<comment type="similarity">
    <text evidence="2 6">Belongs to the ABC-2 integral membrane protein family.</text>
</comment>
<feature type="domain" description="ABC transmembrane type-2" evidence="7">
    <location>
        <begin position="24"/>
        <end position="253"/>
    </location>
</feature>
<comment type="caution">
    <text evidence="8">The sequence shown here is derived from an EMBL/GenBank/DDBJ whole genome shotgun (WGS) entry which is preliminary data.</text>
</comment>
<dbReference type="STRING" id="2340.JV46_14430"/>
<sequence>MNYRSNVWTPFTTLVIKEFNRFIRIWVQTVLPPGIMMALYFAIFGKLIGERIGEMDGYAYIDFIVPGLILMAVITNSYANVVSSFYQAKFGRYIEEILVSPVPNWVILAGYVGGGVARGMVVGVLVTIVAMFFTDLQVHNYLVTLLVFFLTSVLFSLGGFINAVYAKNFDDIAIVPTFVLTPLTYLGGIFYSIQLLPDFWQTASLANPILYMVNAFRYGLIGISDINIMWAFVIILFFITVLASFSMRLLNKGVGLRS</sequence>
<evidence type="ECO:0000256" key="1">
    <source>
        <dbReference type="ARBA" id="ARBA00004141"/>
    </source>
</evidence>
<evidence type="ECO:0000313" key="10">
    <source>
        <dbReference type="Proteomes" id="UP000030856"/>
    </source>
</evidence>
<gene>
    <name evidence="8" type="primary">yadH</name>
    <name evidence="9" type="ORF">BOV88_08800</name>
    <name evidence="8" type="ORF">JV46_14430</name>
</gene>
<dbReference type="EMBL" id="JRAA01000001">
    <property type="protein sequence ID" value="KHF26084.1"/>
    <property type="molecule type" value="Genomic_DNA"/>
</dbReference>
<keyword evidence="10" id="KW-1185">Reference proteome</keyword>
<name>A0A0B0HDS9_SOVGS</name>
<dbReference type="PANTHER" id="PTHR43332:SF2">
    <property type="entry name" value="INNER MEMBRANE TRANSPORT PERMEASE YADH"/>
    <property type="match status" value="1"/>
</dbReference>
<dbReference type="Proteomes" id="UP000030856">
    <property type="component" value="Unassembled WGS sequence"/>
</dbReference>
<dbReference type="PIRSF" id="PIRSF006648">
    <property type="entry name" value="DrrB"/>
    <property type="match status" value="1"/>
</dbReference>
<dbReference type="InterPro" id="IPR052522">
    <property type="entry name" value="ABC-2_transport_permease"/>
</dbReference>
<dbReference type="Pfam" id="PF01061">
    <property type="entry name" value="ABC2_membrane"/>
    <property type="match status" value="1"/>
</dbReference>
<evidence type="ECO:0000313" key="9">
    <source>
        <dbReference type="EMBL" id="OOY34693.1"/>
    </source>
</evidence>
<feature type="transmembrane region" description="Helical" evidence="6">
    <location>
        <begin position="172"/>
        <end position="193"/>
    </location>
</feature>
<evidence type="ECO:0000313" key="11">
    <source>
        <dbReference type="Proteomes" id="UP000190962"/>
    </source>
</evidence>